<dbReference type="InterPro" id="IPR027417">
    <property type="entry name" value="P-loop_NTPase"/>
</dbReference>
<dbReference type="Gene3D" id="3.40.50.300">
    <property type="entry name" value="P-loop containing nucleotide triphosphate hydrolases"/>
    <property type="match status" value="1"/>
</dbReference>
<dbReference type="AlphaFoldDB" id="A0A8T9QA88"/>
<reference evidence="3" key="1">
    <citation type="submission" date="2022-04" db="EMBL/GenBank/DDBJ databases">
        <title>Hymenobacter sp. isolated from the air.</title>
        <authorList>
            <person name="Won M."/>
            <person name="Lee C.-M."/>
            <person name="Woen H.-Y."/>
            <person name="Kwon S.-W."/>
        </authorList>
    </citation>
    <scope>NUCLEOTIDE SEQUENCE</scope>
    <source>
        <strain evidence="3">5116S-3</strain>
    </source>
</reference>
<dbReference type="KEGG" id="hcu:MUN79_09320"/>
<organism evidence="3 4">
    <name type="scientific">Hymenobacter cellulosilyticus</name>
    <dbReference type="NCBI Taxonomy" id="2932248"/>
    <lineage>
        <taxon>Bacteria</taxon>
        <taxon>Pseudomonadati</taxon>
        <taxon>Bacteroidota</taxon>
        <taxon>Cytophagia</taxon>
        <taxon>Cytophagales</taxon>
        <taxon>Hymenobacteraceae</taxon>
        <taxon>Hymenobacter</taxon>
    </lineage>
</organism>
<proteinExistence type="predicted"/>
<evidence type="ECO:0000313" key="3">
    <source>
        <dbReference type="EMBL" id="UOQ74065.1"/>
    </source>
</evidence>
<dbReference type="RefSeq" id="WP_244677409.1">
    <property type="nucleotide sequence ID" value="NZ_CP095046.1"/>
</dbReference>
<keyword evidence="4" id="KW-1185">Reference proteome</keyword>
<dbReference type="PANTHER" id="PTHR42794:SF1">
    <property type="entry name" value="HEMIN IMPORT ATP-BINDING PROTEIN HMUV"/>
    <property type="match status" value="1"/>
</dbReference>
<keyword evidence="2" id="KW-1278">Translocase</keyword>
<evidence type="ECO:0000313" key="4">
    <source>
        <dbReference type="Proteomes" id="UP000831796"/>
    </source>
</evidence>
<gene>
    <name evidence="3" type="ORF">MUN79_09320</name>
</gene>
<dbReference type="PANTHER" id="PTHR42794">
    <property type="entry name" value="HEMIN IMPORT ATP-BINDING PROTEIN HMUV"/>
    <property type="match status" value="1"/>
</dbReference>
<dbReference type="SUPFAM" id="SSF52540">
    <property type="entry name" value="P-loop containing nucleoside triphosphate hydrolases"/>
    <property type="match status" value="1"/>
</dbReference>
<accession>A0A8T9QA88</accession>
<dbReference type="Proteomes" id="UP000831796">
    <property type="component" value="Chromosome"/>
</dbReference>
<keyword evidence="1" id="KW-0813">Transport</keyword>
<sequence length="78" mass="8200">MVAVLHDLNLAAQYADQVLLLHQGGVVASGAPVAVLTSAHIEQAFGIAVELLPHPSLSCPLIVPRPRALTRSEAHFSL</sequence>
<evidence type="ECO:0000256" key="2">
    <source>
        <dbReference type="ARBA" id="ARBA00022967"/>
    </source>
</evidence>
<evidence type="ECO:0000256" key="1">
    <source>
        <dbReference type="ARBA" id="ARBA00022448"/>
    </source>
</evidence>
<name>A0A8T9QA88_9BACT</name>
<evidence type="ECO:0008006" key="5">
    <source>
        <dbReference type="Google" id="ProtNLM"/>
    </source>
</evidence>
<dbReference type="EMBL" id="CP095046">
    <property type="protein sequence ID" value="UOQ74065.1"/>
    <property type="molecule type" value="Genomic_DNA"/>
</dbReference>
<protein>
    <recommendedName>
        <fullName evidence="5">ABC transporter ATP-binding protein</fullName>
    </recommendedName>
</protein>